<comment type="caution">
    <text evidence="1">The sequence shown here is derived from an EMBL/GenBank/DDBJ whole genome shotgun (WGS) entry which is preliminary data.</text>
</comment>
<dbReference type="PROSITE" id="PS51257">
    <property type="entry name" value="PROKAR_LIPOPROTEIN"/>
    <property type="match status" value="1"/>
</dbReference>
<sequence length="137" mass="15364">MKRISLFSLIFIAGCSTTPVHSDSAHEVPSNRYYQPEELRQHSEAKGKVVIKRDRWVMGSPCYMTIFIDGERIAQLAPGEKLTFYPNPGEYIFGSRPNDPCTGSQQEIEANVKAGKLLTYRIGYGGQADSFINRTTD</sequence>
<gene>
    <name evidence="1" type="ORF">ITX56_17155</name>
</gene>
<keyword evidence="2" id="KW-1185">Reference proteome</keyword>
<accession>A0ABS7S058</accession>
<dbReference type="RefSeq" id="WP_223075178.1">
    <property type="nucleotide sequence ID" value="NZ_JADMNK010000010.1"/>
</dbReference>
<evidence type="ECO:0000313" key="2">
    <source>
        <dbReference type="Proteomes" id="UP000706580"/>
    </source>
</evidence>
<proteinExistence type="predicted"/>
<dbReference type="Proteomes" id="UP000706580">
    <property type="component" value="Unassembled WGS sequence"/>
</dbReference>
<dbReference type="EMBL" id="JADMNK010000010">
    <property type="protein sequence ID" value="MBZ0059498.1"/>
    <property type="molecule type" value="Genomic_DNA"/>
</dbReference>
<evidence type="ECO:0008006" key="3">
    <source>
        <dbReference type="Google" id="ProtNLM"/>
    </source>
</evidence>
<reference evidence="1 2" key="1">
    <citation type="submission" date="2020-11" db="EMBL/GenBank/DDBJ databases">
        <title>Draft Genome of Enterobacter sp. strain EMC7.</title>
        <authorList>
            <person name="Barman P."/>
            <person name="Sinha S."/>
            <person name="Sen S."/>
            <person name="Chakraborty R."/>
        </authorList>
    </citation>
    <scope>NUCLEOTIDE SEQUENCE [LARGE SCALE GENOMIC DNA]</scope>
    <source>
        <strain evidence="1 2">EMC7</strain>
    </source>
</reference>
<evidence type="ECO:0000313" key="1">
    <source>
        <dbReference type="EMBL" id="MBZ0059498.1"/>
    </source>
</evidence>
<name>A0ABS7S058_9ENTR</name>
<organism evidence="1 2">
    <name type="scientific">Leclercia barmai</name>
    <dbReference type="NCBI Taxonomy" id="2785629"/>
    <lineage>
        <taxon>Bacteria</taxon>
        <taxon>Pseudomonadati</taxon>
        <taxon>Pseudomonadota</taxon>
        <taxon>Gammaproteobacteria</taxon>
        <taxon>Enterobacterales</taxon>
        <taxon>Enterobacteriaceae</taxon>
        <taxon>Leclercia</taxon>
    </lineage>
</organism>
<protein>
    <recommendedName>
        <fullName evidence="3">Lipoprotein</fullName>
    </recommendedName>
</protein>